<keyword evidence="1" id="KW-1133">Transmembrane helix</keyword>
<dbReference type="Proteomes" id="UP000515158">
    <property type="component" value="Unplaced"/>
</dbReference>
<evidence type="ECO:0000256" key="1">
    <source>
        <dbReference type="SAM" id="Phobius"/>
    </source>
</evidence>
<gene>
    <name evidence="3" type="primary">LOC117648366</name>
</gene>
<proteinExistence type="predicted"/>
<name>A0A6P8ZCT9_THRPL</name>
<dbReference type="RefSeq" id="XP_034246757.1">
    <property type="nucleotide sequence ID" value="XM_034390866.1"/>
</dbReference>
<feature type="transmembrane region" description="Helical" evidence="1">
    <location>
        <begin position="111"/>
        <end position="134"/>
    </location>
</feature>
<sequence>MIFSRLCIWRTSFQTRGPLPSCGLTHRLNVREDLKLALRPSILCRLECNRSFYITNNFQAIRPQANHANLSKTDQFVRSRPRLMKEYEKEKKKDNMPAGWELIFTSKKFRILLFAAHCLSFVTLCATPFIWVYGVLDAADEEDVVLGSVNISKATEVTLFLLLNAFIMIVIFKNVLSVPKRIYFNEKTGDYTALCRSWWPFSTVRKQFKAHDIRPIPFRIIPVQLRFFKHNDYIVSNRRLVFPHLSFRNGEDRLLMLRFVEL</sequence>
<keyword evidence="2" id="KW-1185">Reference proteome</keyword>
<dbReference type="GeneID" id="117648366"/>
<evidence type="ECO:0000313" key="3">
    <source>
        <dbReference type="RefSeq" id="XP_034246757.1"/>
    </source>
</evidence>
<evidence type="ECO:0000313" key="2">
    <source>
        <dbReference type="Proteomes" id="UP000515158"/>
    </source>
</evidence>
<feature type="transmembrane region" description="Helical" evidence="1">
    <location>
        <begin position="154"/>
        <end position="172"/>
    </location>
</feature>
<organism evidence="3">
    <name type="scientific">Thrips palmi</name>
    <name type="common">Melon thrips</name>
    <dbReference type="NCBI Taxonomy" id="161013"/>
    <lineage>
        <taxon>Eukaryota</taxon>
        <taxon>Metazoa</taxon>
        <taxon>Ecdysozoa</taxon>
        <taxon>Arthropoda</taxon>
        <taxon>Hexapoda</taxon>
        <taxon>Insecta</taxon>
        <taxon>Pterygota</taxon>
        <taxon>Neoptera</taxon>
        <taxon>Paraneoptera</taxon>
        <taxon>Thysanoptera</taxon>
        <taxon>Terebrantia</taxon>
        <taxon>Thripoidea</taxon>
        <taxon>Thripidae</taxon>
        <taxon>Thrips</taxon>
    </lineage>
</organism>
<dbReference type="AlphaFoldDB" id="A0A6P8ZCT9"/>
<accession>A0A6P8ZCT9</accession>
<keyword evidence="1" id="KW-0472">Membrane</keyword>
<dbReference type="KEGG" id="tpal:117648366"/>
<dbReference type="InParanoid" id="A0A6P8ZCT9"/>
<protein>
    <submittedName>
        <fullName evidence="3">Uncharacterized protein LOC117648366</fullName>
    </submittedName>
</protein>
<dbReference type="OrthoDB" id="10574547at2759"/>
<reference evidence="3" key="1">
    <citation type="submission" date="2025-08" db="UniProtKB">
        <authorList>
            <consortium name="RefSeq"/>
        </authorList>
    </citation>
    <scope>IDENTIFICATION</scope>
    <source>
        <tissue evidence="3">Total insect</tissue>
    </source>
</reference>
<keyword evidence="1" id="KW-0812">Transmembrane</keyword>